<reference evidence="2" key="1">
    <citation type="journal article" date="2020" name="bioRxiv">
        <title>Whole genome comparisons of ergot fungi reveals the divergence and evolution of species within the genus Claviceps are the result of varying mechanisms driving genome evolution and host range expansion.</title>
        <authorList>
            <person name="Wyka S.A."/>
            <person name="Mondo S.J."/>
            <person name="Liu M."/>
            <person name="Dettman J."/>
            <person name="Nalam V."/>
            <person name="Broders K.D."/>
        </authorList>
    </citation>
    <scope>NUCLEOTIDE SEQUENCE</scope>
    <source>
        <strain evidence="2">CCC 602</strain>
    </source>
</reference>
<comment type="caution">
    <text evidence="2">The sequence shown here is derived from an EMBL/GenBank/DDBJ whole genome shotgun (WGS) entry which is preliminary data.</text>
</comment>
<evidence type="ECO:0000313" key="2">
    <source>
        <dbReference type="EMBL" id="KAG5999627.1"/>
    </source>
</evidence>
<feature type="compositionally biased region" description="Polar residues" evidence="1">
    <location>
        <begin position="27"/>
        <end position="62"/>
    </location>
</feature>
<feature type="region of interest" description="Disordered" evidence="1">
    <location>
        <begin position="1"/>
        <end position="82"/>
    </location>
</feature>
<evidence type="ECO:0000313" key="3">
    <source>
        <dbReference type="Proteomes" id="UP000748025"/>
    </source>
</evidence>
<organism evidence="2 3">
    <name type="scientific">Claviceps pusilla</name>
    <dbReference type="NCBI Taxonomy" id="123648"/>
    <lineage>
        <taxon>Eukaryota</taxon>
        <taxon>Fungi</taxon>
        <taxon>Dikarya</taxon>
        <taxon>Ascomycota</taxon>
        <taxon>Pezizomycotina</taxon>
        <taxon>Sordariomycetes</taxon>
        <taxon>Hypocreomycetidae</taxon>
        <taxon>Hypocreales</taxon>
        <taxon>Clavicipitaceae</taxon>
        <taxon>Claviceps</taxon>
    </lineage>
</organism>
<dbReference type="AlphaFoldDB" id="A0A9P7SYV2"/>
<proteinExistence type="predicted"/>
<sequence>MANAFHVPSLGINTPNQTGHLEEASPTLHNVTSPTTTILTNDPSLTGDTKQITQPNPTQLNPTRPLAMLDPQTAMESGTTAT</sequence>
<dbReference type="Proteomes" id="UP000748025">
    <property type="component" value="Unassembled WGS sequence"/>
</dbReference>
<keyword evidence="3" id="KW-1185">Reference proteome</keyword>
<accession>A0A9P7SYV2</accession>
<gene>
    <name evidence="2" type="ORF">E4U43_001963</name>
</gene>
<protein>
    <submittedName>
        <fullName evidence="2">Uncharacterized protein</fullName>
    </submittedName>
</protein>
<name>A0A9P7SYV2_9HYPO</name>
<dbReference type="EMBL" id="SRPW01001660">
    <property type="protein sequence ID" value="KAG5999627.1"/>
    <property type="molecule type" value="Genomic_DNA"/>
</dbReference>
<evidence type="ECO:0000256" key="1">
    <source>
        <dbReference type="SAM" id="MobiDB-lite"/>
    </source>
</evidence>